<keyword evidence="2" id="KW-1185">Reference proteome</keyword>
<sequence>MTCTRSAPMESEGDFQKGIEVYSTLVGQNVYEILASPKSAGVEALLRQYSPAISYLLFPCVAPPNPDTQNALMTCVGLREICRRALKCEGECFDGQWVSWREIKHSRNLWVFLSVSGQAHDAIRDRGCTERFEFARLCGKGGVFISL</sequence>
<dbReference type="EMBL" id="BPLR01019087">
    <property type="protein sequence ID" value="GIZ04452.1"/>
    <property type="molecule type" value="Genomic_DNA"/>
</dbReference>
<gene>
    <name evidence="1" type="ORF">CEXT_304601</name>
</gene>
<comment type="caution">
    <text evidence="1">The sequence shown here is derived from an EMBL/GenBank/DDBJ whole genome shotgun (WGS) entry which is preliminary data.</text>
</comment>
<evidence type="ECO:0000313" key="1">
    <source>
        <dbReference type="EMBL" id="GIZ04452.1"/>
    </source>
</evidence>
<name>A0AAV4YB45_CAEEX</name>
<dbReference type="AlphaFoldDB" id="A0AAV4YB45"/>
<reference evidence="1 2" key="1">
    <citation type="submission" date="2021-06" db="EMBL/GenBank/DDBJ databases">
        <title>Caerostris extrusa draft genome.</title>
        <authorList>
            <person name="Kono N."/>
            <person name="Arakawa K."/>
        </authorList>
    </citation>
    <scope>NUCLEOTIDE SEQUENCE [LARGE SCALE GENOMIC DNA]</scope>
</reference>
<proteinExistence type="predicted"/>
<dbReference type="Proteomes" id="UP001054945">
    <property type="component" value="Unassembled WGS sequence"/>
</dbReference>
<evidence type="ECO:0000313" key="2">
    <source>
        <dbReference type="Proteomes" id="UP001054945"/>
    </source>
</evidence>
<protein>
    <submittedName>
        <fullName evidence="1">Uncharacterized protein</fullName>
    </submittedName>
</protein>
<accession>A0AAV4YB45</accession>
<organism evidence="1 2">
    <name type="scientific">Caerostris extrusa</name>
    <name type="common">Bark spider</name>
    <name type="synonym">Caerostris bankana</name>
    <dbReference type="NCBI Taxonomy" id="172846"/>
    <lineage>
        <taxon>Eukaryota</taxon>
        <taxon>Metazoa</taxon>
        <taxon>Ecdysozoa</taxon>
        <taxon>Arthropoda</taxon>
        <taxon>Chelicerata</taxon>
        <taxon>Arachnida</taxon>
        <taxon>Araneae</taxon>
        <taxon>Araneomorphae</taxon>
        <taxon>Entelegynae</taxon>
        <taxon>Araneoidea</taxon>
        <taxon>Araneidae</taxon>
        <taxon>Caerostris</taxon>
    </lineage>
</organism>